<evidence type="ECO:0000313" key="3">
    <source>
        <dbReference type="Proteomes" id="UP000070107"/>
    </source>
</evidence>
<dbReference type="AlphaFoldDB" id="A0A135HUH5"/>
<keyword evidence="3" id="KW-1185">Reference proteome</keyword>
<reference evidence="2 3" key="1">
    <citation type="submission" date="2015-11" db="EMBL/GenBank/DDBJ databases">
        <title>Draft genome sequence of Paramesorhizobium deserti A-3-E, a strain highly resistant to diverse beta-lactam antibiotics.</title>
        <authorList>
            <person name="Lv R."/>
            <person name="Yang X."/>
            <person name="Fang N."/>
            <person name="Guo J."/>
            <person name="Luo X."/>
            <person name="Peng F."/>
            <person name="Yang R."/>
            <person name="Cui Y."/>
            <person name="Fang C."/>
            <person name="Song Y."/>
        </authorList>
    </citation>
    <scope>NUCLEOTIDE SEQUENCE [LARGE SCALE GENOMIC DNA]</scope>
    <source>
        <strain evidence="2 3">A-3-E</strain>
    </source>
</reference>
<sequence>MLADYHSILLQKKEFFIIGGEEIYNLFMKYINKVFLTEVFCGHINGDAKFDVDFDNKEWRFHSEKDFLKGDGDQFPFRISCLIRRKPLHRLFSKEYFMGRGKDISDVWDKYVAMIERSDSDIMADEQQLDFFSDL</sequence>
<dbReference type="InterPro" id="IPR001796">
    <property type="entry name" value="DHFR_dom"/>
</dbReference>
<dbReference type="GO" id="GO:0004146">
    <property type="term" value="F:dihydrofolate reductase activity"/>
    <property type="evidence" value="ECO:0007669"/>
    <property type="project" value="InterPro"/>
</dbReference>
<dbReference type="Gene3D" id="3.40.430.10">
    <property type="entry name" value="Dihydrofolate Reductase, subunit A"/>
    <property type="match status" value="1"/>
</dbReference>
<evidence type="ECO:0000313" key="2">
    <source>
        <dbReference type="EMBL" id="KXF76853.1"/>
    </source>
</evidence>
<feature type="domain" description="DHFR" evidence="1">
    <location>
        <begin position="1"/>
        <end position="84"/>
    </location>
</feature>
<dbReference type="Proteomes" id="UP000070107">
    <property type="component" value="Unassembled WGS sequence"/>
</dbReference>
<dbReference type="Pfam" id="PF00186">
    <property type="entry name" value="DHFR_1"/>
    <property type="match status" value="1"/>
</dbReference>
<name>A0A135HUH5_9HYPH</name>
<organism evidence="2 3">
    <name type="scientific">Paramesorhizobium deserti</name>
    <dbReference type="NCBI Taxonomy" id="1494590"/>
    <lineage>
        <taxon>Bacteria</taxon>
        <taxon>Pseudomonadati</taxon>
        <taxon>Pseudomonadota</taxon>
        <taxon>Alphaproteobacteria</taxon>
        <taxon>Hyphomicrobiales</taxon>
        <taxon>Phyllobacteriaceae</taxon>
        <taxon>Paramesorhizobium</taxon>
    </lineage>
</organism>
<dbReference type="GO" id="GO:0046654">
    <property type="term" value="P:tetrahydrofolate biosynthetic process"/>
    <property type="evidence" value="ECO:0007669"/>
    <property type="project" value="InterPro"/>
</dbReference>
<dbReference type="SUPFAM" id="SSF53597">
    <property type="entry name" value="Dihydrofolate reductase-like"/>
    <property type="match status" value="1"/>
</dbReference>
<proteinExistence type="predicted"/>
<evidence type="ECO:0000259" key="1">
    <source>
        <dbReference type="PROSITE" id="PS51330"/>
    </source>
</evidence>
<comment type="caution">
    <text evidence="2">The sequence shown here is derived from an EMBL/GenBank/DDBJ whole genome shotgun (WGS) entry which is preliminary data.</text>
</comment>
<accession>A0A135HUH5</accession>
<dbReference type="EMBL" id="LNTU01000023">
    <property type="protein sequence ID" value="KXF76853.1"/>
    <property type="molecule type" value="Genomic_DNA"/>
</dbReference>
<dbReference type="STRING" id="1494590.ATN84_12630"/>
<dbReference type="PROSITE" id="PS51330">
    <property type="entry name" value="DHFR_2"/>
    <property type="match status" value="1"/>
</dbReference>
<protein>
    <recommendedName>
        <fullName evidence="1">DHFR domain-containing protein</fullName>
    </recommendedName>
</protein>
<dbReference type="InterPro" id="IPR024072">
    <property type="entry name" value="DHFR-like_dom_sf"/>
</dbReference>
<gene>
    <name evidence="2" type="ORF">ATN84_12630</name>
</gene>